<proteinExistence type="predicted"/>
<evidence type="ECO:0000313" key="2">
    <source>
        <dbReference type="Proteomes" id="UP000499080"/>
    </source>
</evidence>
<name>A0A4Y2GCU9_ARAVE</name>
<protein>
    <submittedName>
        <fullName evidence="1">Uncharacterized protein</fullName>
    </submittedName>
</protein>
<dbReference type="AlphaFoldDB" id="A0A4Y2GCU9"/>
<sequence length="99" mass="11436">MERPLERVREAKVVSLSTLMKFFRFSDLGPFVKTGEVRKGEKVKHLNTASEIKSKLIYNHPFPYVDGKVNFALYWGGGSQGYQKESMKQFSAETWPFDI</sequence>
<keyword evidence="2" id="KW-1185">Reference proteome</keyword>
<accession>A0A4Y2GCU9</accession>
<organism evidence="1 2">
    <name type="scientific">Araneus ventricosus</name>
    <name type="common">Orbweaver spider</name>
    <name type="synonym">Epeira ventricosa</name>
    <dbReference type="NCBI Taxonomy" id="182803"/>
    <lineage>
        <taxon>Eukaryota</taxon>
        <taxon>Metazoa</taxon>
        <taxon>Ecdysozoa</taxon>
        <taxon>Arthropoda</taxon>
        <taxon>Chelicerata</taxon>
        <taxon>Arachnida</taxon>
        <taxon>Araneae</taxon>
        <taxon>Araneomorphae</taxon>
        <taxon>Entelegynae</taxon>
        <taxon>Araneoidea</taxon>
        <taxon>Araneidae</taxon>
        <taxon>Araneus</taxon>
    </lineage>
</organism>
<dbReference type="EMBL" id="BGPR01001336">
    <property type="protein sequence ID" value="GBM51430.1"/>
    <property type="molecule type" value="Genomic_DNA"/>
</dbReference>
<dbReference type="Proteomes" id="UP000499080">
    <property type="component" value="Unassembled WGS sequence"/>
</dbReference>
<evidence type="ECO:0000313" key="1">
    <source>
        <dbReference type="EMBL" id="GBM51430.1"/>
    </source>
</evidence>
<comment type="caution">
    <text evidence="1">The sequence shown here is derived from an EMBL/GenBank/DDBJ whole genome shotgun (WGS) entry which is preliminary data.</text>
</comment>
<reference evidence="1 2" key="1">
    <citation type="journal article" date="2019" name="Sci. Rep.">
        <title>Orb-weaving spider Araneus ventricosus genome elucidates the spidroin gene catalogue.</title>
        <authorList>
            <person name="Kono N."/>
            <person name="Nakamura H."/>
            <person name="Ohtoshi R."/>
            <person name="Moran D.A.P."/>
            <person name="Shinohara A."/>
            <person name="Yoshida Y."/>
            <person name="Fujiwara M."/>
            <person name="Mori M."/>
            <person name="Tomita M."/>
            <person name="Arakawa K."/>
        </authorList>
    </citation>
    <scope>NUCLEOTIDE SEQUENCE [LARGE SCALE GENOMIC DNA]</scope>
</reference>
<gene>
    <name evidence="1" type="ORF">AVEN_205124_1</name>
</gene>